<dbReference type="PIRSF" id="PIRSF000905">
    <property type="entry name" value="Glucose-6-phosphatase"/>
    <property type="match status" value="1"/>
</dbReference>
<evidence type="ECO:0000256" key="9">
    <source>
        <dbReference type="ARBA" id="ARBA00022989"/>
    </source>
</evidence>
<evidence type="ECO:0000256" key="2">
    <source>
        <dbReference type="ARBA" id="ARBA00004742"/>
    </source>
</evidence>
<evidence type="ECO:0000313" key="16">
    <source>
        <dbReference type="Proteomes" id="UP001497623"/>
    </source>
</evidence>
<organism evidence="15 16">
    <name type="scientific">Meganyctiphanes norvegica</name>
    <name type="common">Northern krill</name>
    <name type="synonym">Thysanopoda norvegica</name>
    <dbReference type="NCBI Taxonomy" id="48144"/>
    <lineage>
        <taxon>Eukaryota</taxon>
        <taxon>Metazoa</taxon>
        <taxon>Ecdysozoa</taxon>
        <taxon>Arthropoda</taxon>
        <taxon>Crustacea</taxon>
        <taxon>Multicrustacea</taxon>
        <taxon>Malacostraca</taxon>
        <taxon>Eumalacostraca</taxon>
        <taxon>Eucarida</taxon>
        <taxon>Euphausiacea</taxon>
        <taxon>Euphausiidae</taxon>
        <taxon>Meganyctiphanes</taxon>
    </lineage>
</organism>
<feature type="non-terminal residue" evidence="15">
    <location>
        <position position="357"/>
    </location>
</feature>
<keyword evidence="10 13" id="KW-0472">Membrane</keyword>
<evidence type="ECO:0000256" key="7">
    <source>
        <dbReference type="ARBA" id="ARBA00022801"/>
    </source>
</evidence>
<feature type="active site" description="Proton donor" evidence="11">
    <location>
        <position position="126"/>
    </location>
</feature>
<evidence type="ECO:0000259" key="14">
    <source>
        <dbReference type="SMART" id="SM00014"/>
    </source>
</evidence>
<keyword evidence="16" id="KW-1185">Reference proteome</keyword>
<dbReference type="GO" id="GO:0051156">
    <property type="term" value="P:glucose 6-phosphate metabolic process"/>
    <property type="evidence" value="ECO:0007669"/>
    <property type="project" value="TreeGrafter"/>
</dbReference>
<dbReference type="InterPro" id="IPR000326">
    <property type="entry name" value="PAP2/HPO"/>
</dbReference>
<evidence type="ECO:0000256" key="10">
    <source>
        <dbReference type="ARBA" id="ARBA00023136"/>
    </source>
</evidence>
<feature type="transmembrane region" description="Helical" evidence="13">
    <location>
        <begin position="158"/>
        <end position="179"/>
    </location>
</feature>
<feature type="active site" description="Nucleophile" evidence="11">
    <location>
        <position position="184"/>
    </location>
</feature>
<evidence type="ECO:0000256" key="5">
    <source>
        <dbReference type="ARBA" id="ARBA00022432"/>
    </source>
</evidence>
<feature type="transmembrane region" description="Helical" evidence="13">
    <location>
        <begin position="266"/>
        <end position="285"/>
    </location>
</feature>
<comment type="caution">
    <text evidence="15">The sequence shown here is derived from an EMBL/GenBank/DDBJ whole genome shotgun (WGS) entry which is preliminary data.</text>
</comment>
<dbReference type="InterPro" id="IPR036938">
    <property type="entry name" value="PAP2/HPO_sf"/>
</dbReference>
<feature type="domain" description="Phosphatidic acid phosphatase type 2/haloperoxidase" evidence="14">
    <location>
        <begin position="68"/>
        <end position="204"/>
    </location>
</feature>
<dbReference type="PANTHER" id="PTHR12591">
    <property type="entry name" value="GLUCOSE-6-PHOSPHATASE"/>
    <property type="match status" value="1"/>
</dbReference>
<evidence type="ECO:0000313" key="15">
    <source>
        <dbReference type="EMBL" id="CAL4059340.1"/>
    </source>
</evidence>
<sequence>MVDNTLPLYNTSYSRILNRIFWLLHIENSLAPYESWIVHISVLGDNREMFTFFFPLLAGLANELGARVLWSAILVEWSNLLLKWCMKGDRPYWWIGQTMLYNDETRPRLKQFTNTCEAGPGTPSGHIMMNVAVFYVIVRGLAELTWKSGKFNLCQKVLVNTLLYIVYILWIAGVFVSRLYIQAHFIHQCVLGCVIGLLIGQFCHKSKFLLMLNKVGAISIGCFVVMSAIGLYLFLLSNGMDPLWTIPLALQYCSHSEYVKIDTQPFYLVMRMTGAALGLGLGIASEQREYVLKNKPTFLRSLLTIKGGVFIGKIATIIQANIPKDDYMLYMTLSLGLNTVLPLIVISLFPHFLLSFA</sequence>
<keyword evidence="7" id="KW-0378">Hydrolase</keyword>
<feature type="transmembrane region" description="Helical" evidence="13">
    <location>
        <begin position="185"/>
        <end position="203"/>
    </location>
</feature>
<feature type="transmembrane region" description="Helical" evidence="13">
    <location>
        <begin position="297"/>
        <end position="322"/>
    </location>
</feature>
<dbReference type="EMBL" id="CAXKWB010000102">
    <property type="protein sequence ID" value="CAL4059340.1"/>
    <property type="molecule type" value="Genomic_DNA"/>
</dbReference>
<dbReference type="InterPro" id="IPR016275">
    <property type="entry name" value="Glucose-6-phosphatase"/>
</dbReference>
<accession>A0AAV2PH76</accession>
<dbReference type="PANTHER" id="PTHR12591:SF0">
    <property type="entry name" value="FI19814P1"/>
    <property type="match status" value="1"/>
</dbReference>
<dbReference type="GO" id="GO:0006094">
    <property type="term" value="P:gluconeogenesis"/>
    <property type="evidence" value="ECO:0007669"/>
    <property type="project" value="UniProtKB-KW"/>
</dbReference>
<name>A0AAV2PH76_MEGNR</name>
<evidence type="ECO:0000256" key="11">
    <source>
        <dbReference type="PIRSR" id="PIRSR000905-1"/>
    </source>
</evidence>
<comment type="pathway">
    <text evidence="2">Carbohydrate biosynthesis; gluconeogenesis.</text>
</comment>
<evidence type="ECO:0000256" key="4">
    <source>
        <dbReference type="ARBA" id="ARBA00012634"/>
    </source>
</evidence>
<comment type="similarity">
    <text evidence="3">Belongs to the glucose-6-phosphatase family.</text>
</comment>
<comment type="subcellular location">
    <subcellularLocation>
        <location evidence="1">Endoplasmic reticulum membrane</location>
        <topology evidence="1">Multi-pass membrane protein</topology>
    </subcellularLocation>
</comment>
<keyword evidence="9 13" id="KW-1133">Transmembrane helix</keyword>
<evidence type="ECO:0000256" key="3">
    <source>
        <dbReference type="ARBA" id="ARBA00009266"/>
    </source>
</evidence>
<feature type="binding site" evidence="12">
    <location>
        <position position="178"/>
    </location>
    <ligand>
        <name>substrate</name>
    </ligand>
</feature>
<dbReference type="SMART" id="SM00014">
    <property type="entry name" value="acidPPc"/>
    <property type="match status" value="1"/>
</dbReference>
<gene>
    <name evidence="15" type="ORF">MNOR_LOCUS462</name>
</gene>
<dbReference type="SUPFAM" id="SSF48317">
    <property type="entry name" value="Acid phosphatase/Vanadium-dependent haloperoxidase"/>
    <property type="match status" value="1"/>
</dbReference>
<feature type="transmembrane region" description="Helical" evidence="13">
    <location>
        <begin position="215"/>
        <end position="235"/>
    </location>
</feature>
<evidence type="ECO:0000256" key="1">
    <source>
        <dbReference type="ARBA" id="ARBA00004477"/>
    </source>
</evidence>
<evidence type="ECO:0000256" key="6">
    <source>
        <dbReference type="ARBA" id="ARBA00022692"/>
    </source>
</evidence>
<evidence type="ECO:0000256" key="8">
    <source>
        <dbReference type="ARBA" id="ARBA00022824"/>
    </source>
</evidence>
<dbReference type="Proteomes" id="UP001497623">
    <property type="component" value="Unassembled WGS sequence"/>
</dbReference>
<dbReference type="GO" id="GO:0005789">
    <property type="term" value="C:endoplasmic reticulum membrane"/>
    <property type="evidence" value="ECO:0007669"/>
    <property type="project" value="UniProtKB-SubCell"/>
</dbReference>
<dbReference type="EC" id="3.1.3.9" evidence="4"/>
<evidence type="ECO:0000256" key="12">
    <source>
        <dbReference type="PIRSR" id="PIRSR000905-2"/>
    </source>
</evidence>
<keyword evidence="8" id="KW-0256">Endoplasmic reticulum</keyword>
<dbReference type="Pfam" id="PF01569">
    <property type="entry name" value="PAP2"/>
    <property type="match status" value="1"/>
</dbReference>
<dbReference type="GO" id="GO:0004346">
    <property type="term" value="F:glucose-6-phosphatase activity"/>
    <property type="evidence" value="ECO:0007669"/>
    <property type="project" value="UniProtKB-EC"/>
</dbReference>
<protein>
    <recommendedName>
        <fullName evidence="4">glucose-6-phosphatase</fullName>
        <ecNumber evidence="4">3.1.3.9</ecNumber>
    </recommendedName>
</protein>
<keyword evidence="5" id="KW-0312">Gluconeogenesis</keyword>
<reference evidence="15 16" key="1">
    <citation type="submission" date="2024-05" db="EMBL/GenBank/DDBJ databases">
        <authorList>
            <person name="Wallberg A."/>
        </authorList>
    </citation>
    <scope>NUCLEOTIDE SEQUENCE [LARGE SCALE GENOMIC DNA]</scope>
</reference>
<dbReference type="AlphaFoldDB" id="A0AAV2PH76"/>
<feature type="binding site" evidence="12">
    <location>
        <position position="90"/>
    </location>
    <ligand>
        <name>substrate</name>
    </ligand>
</feature>
<proteinExistence type="inferred from homology"/>
<evidence type="ECO:0000256" key="13">
    <source>
        <dbReference type="SAM" id="Phobius"/>
    </source>
</evidence>
<feature type="transmembrane region" description="Helical" evidence="13">
    <location>
        <begin position="328"/>
        <end position="354"/>
    </location>
</feature>
<keyword evidence="6 13" id="KW-0812">Transmembrane</keyword>
<dbReference type="Gene3D" id="1.20.144.10">
    <property type="entry name" value="Phosphatidic acid phosphatase type 2/haloperoxidase"/>
    <property type="match status" value="1"/>
</dbReference>